<name>A0AAN9Y7P9_9HEMI</name>
<gene>
    <name evidence="1" type="ORF">V9T40_008268</name>
</gene>
<evidence type="ECO:0000313" key="1">
    <source>
        <dbReference type="EMBL" id="KAK7600827.1"/>
    </source>
</evidence>
<dbReference type="EMBL" id="JBBCAQ010000010">
    <property type="protein sequence ID" value="KAK7600827.1"/>
    <property type="molecule type" value="Genomic_DNA"/>
</dbReference>
<sequence>MVRPHCSFSVFPLLAENWPLATARCLLPDVRSVQTTTTPKSEAIIKAEKNHHAEFEATDVPSKTCLKS</sequence>
<reference evidence="1 2" key="1">
    <citation type="submission" date="2024-03" db="EMBL/GenBank/DDBJ databases">
        <title>Adaptation during the transition from Ophiocordyceps entomopathogen to insect associate is accompanied by gene loss and intensified selection.</title>
        <authorList>
            <person name="Ward C.M."/>
            <person name="Onetto C.A."/>
            <person name="Borneman A.R."/>
        </authorList>
    </citation>
    <scope>NUCLEOTIDE SEQUENCE [LARGE SCALE GENOMIC DNA]</scope>
    <source>
        <strain evidence="1">AWRI1</strain>
        <tissue evidence="1">Single Adult Female</tissue>
    </source>
</reference>
<protein>
    <submittedName>
        <fullName evidence="1">Uncharacterized protein</fullName>
    </submittedName>
</protein>
<accession>A0AAN9Y7P9</accession>
<keyword evidence="2" id="KW-1185">Reference proteome</keyword>
<proteinExistence type="predicted"/>
<dbReference type="AlphaFoldDB" id="A0AAN9Y7P9"/>
<comment type="caution">
    <text evidence="1">The sequence shown here is derived from an EMBL/GenBank/DDBJ whole genome shotgun (WGS) entry which is preliminary data.</text>
</comment>
<evidence type="ECO:0000313" key="2">
    <source>
        <dbReference type="Proteomes" id="UP001367676"/>
    </source>
</evidence>
<organism evidence="1 2">
    <name type="scientific">Parthenolecanium corni</name>
    <dbReference type="NCBI Taxonomy" id="536013"/>
    <lineage>
        <taxon>Eukaryota</taxon>
        <taxon>Metazoa</taxon>
        <taxon>Ecdysozoa</taxon>
        <taxon>Arthropoda</taxon>
        <taxon>Hexapoda</taxon>
        <taxon>Insecta</taxon>
        <taxon>Pterygota</taxon>
        <taxon>Neoptera</taxon>
        <taxon>Paraneoptera</taxon>
        <taxon>Hemiptera</taxon>
        <taxon>Sternorrhyncha</taxon>
        <taxon>Coccoidea</taxon>
        <taxon>Coccidae</taxon>
        <taxon>Parthenolecanium</taxon>
    </lineage>
</organism>
<dbReference type="Proteomes" id="UP001367676">
    <property type="component" value="Unassembled WGS sequence"/>
</dbReference>